<evidence type="ECO:0000313" key="1">
    <source>
        <dbReference type="EMBL" id="KIO33414.1"/>
    </source>
</evidence>
<evidence type="ECO:0000313" key="2">
    <source>
        <dbReference type="Proteomes" id="UP000054248"/>
    </source>
</evidence>
<keyword evidence="2" id="KW-1185">Reference proteome</keyword>
<reference evidence="2" key="2">
    <citation type="submission" date="2015-01" db="EMBL/GenBank/DDBJ databases">
        <title>Evolutionary Origins and Diversification of the Mycorrhizal Mutualists.</title>
        <authorList>
            <consortium name="DOE Joint Genome Institute"/>
            <consortium name="Mycorrhizal Genomics Consortium"/>
            <person name="Kohler A."/>
            <person name="Kuo A."/>
            <person name="Nagy L.G."/>
            <person name="Floudas D."/>
            <person name="Copeland A."/>
            <person name="Barry K.W."/>
            <person name="Cichocki N."/>
            <person name="Veneault-Fourrey C."/>
            <person name="LaButti K."/>
            <person name="Lindquist E.A."/>
            <person name="Lipzen A."/>
            <person name="Lundell T."/>
            <person name="Morin E."/>
            <person name="Murat C."/>
            <person name="Riley R."/>
            <person name="Ohm R."/>
            <person name="Sun H."/>
            <person name="Tunlid A."/>
            <person name="Henrissat B."/>
            <person name="Grigoriev I.V."/>
            <person name="Hibbett D.S."/>
            <person name="Martin F."/>
        </authorList>
    </citation>
    <scope>NUCLEOTIDE SEQUENCE [LARGE SCALE GENOMIC DNA]</scope>
    <source>
        <strain evidence="2">MUT 4182</strain>
    </source>
</reference>
<dbReference type="HOGENOM" id="CLU_3034112_0_0_1"/>
<dbReference type="Proteomes" id="UP000054248">
    <property type="component" value="Unassembled WGS sequence"/>
</dbReference>
<reference evidence="1 2" key="1">
    <citation type="submission" date="2014-04" db="EMBL/GenBank/DDBJ databases">
        <authorList>
            <consortium name="DOE Joint Genome Institute"/>
            <person name="Kuo A."/>
            <person name="Girlanda M."/>
            <person name="Perotto S."/>
            <person name="Kohler A."/>
            <person name="Nagy L.G."/>
            <person name="Floudas D."/>
            <person name="Copeland A."/>
            <person name="Barry K.W."/>
            <person name="Cichocki N."/>
            <person name="Veneault-Fourrey C."/>
            <person name="LaButti K."/>
            <person name="Lindquist E.A."/>
            <person name="Lipzen A."/>
            <person name="Lundell T."/>
            <person name="Morin E."/>
            <person name="Murat C."/>
            <person name="Sun H."/>
            <person name="Tunlid A."/>
            <person name="Henrissat B."/>
            <person name="Grigoriev I.V."/>
            <person name="Hibbett D.S."/>
            <person name="Martin F."/>
            <person name="Nordberg H.P."/>
            <person name="Cantor M.N."/>
            <person name="Hua S.X."/>
        </authorList>
    </citation>
    <scope>NUCLEOTIDE SEQUENCE [LARGE SCALE GENOMIC DNA]</scope>
    <source>
        <strain evidence="1 2">MUT 4182</strain>
    </source>
</reference>
<protein>
    <submittedName>
        <fullName evidence="1">Uncharacterized protein</fullName>
    </submittedName>
</protein>
<gene>
    <name evidence="1" type="ORF">M407DRAFT_241036</name>
</gene>
<name>A0A0C3QWV0_9AGAM</name>
<sequence length="55" mass="6132">MECDGILEVVKARWNVGQVQTIRQLTIEGGKIRQESVDELKAHLQVLNVTGTEVV</sequence>
<organism evidence="1 2">
    <name type="scientific">Tulasnella calospora MUT 4182</name>
    <dbReference type="NCBI Taxonomy" id="1051891"/>
    <lineage>
        <taxon>Eukaryota</taxon>
        <taxon>Fungi</taxon>
        <taxon>Dikarya</taxon>
        <taxon>Basidiomycota</taxon>
        <taxon>Agaricomycotina</taxon>
        <taxon>Agaricomycetes</taxon>
        <taxon>Cantharellales</taxon>
        <taxon>Tulasnellaceae</taxon>
        <taxon>Tulasnella</taxon>
    </lineage>
</organism>
<dbReference type="EMBL" id="KN822948">
    <property type="protein sequence ID" value="KIO33414.1"/>
    <property type="molecule type" value="Genomic_DNA"/>
</dbReference>
<dbReference type="AlphaFoldDB" id="A0A0C3QWV0"/>
<proteinExistence type="predicted"/>
<accession>A0A0C3QWV0</accession>